<evidence type="ECO:0000313" key="6">
    <source>
        <dbReference type="Proteomes" id="UP000239237"/>
    </source>
</evidence>
<evidence type="ECO:0000313" key="3">
    <source>
        <dbReference type="EMBL" id="SPD94902.1"/>
    </source>
</evidence>
<dbReference type="EMBL" id="OKQU01000005">
    <property type="protein sequence ID" value="SPE09765.1"/>
    <property type="molecule type" value="Genomic_DNA"/>
</dbReference>
<gene>
    <name evidence="4" type="primary">hipB</name>
    <name evidence="3" type="ORF">LES8486_01960</name>
    <name evidence="4" type="ORF">LES9216_01960</name>
</gene>
<dbReference type="GO" id="GO:0003700">
    <property type="term" value="F:DNA-binding transcription factor activity"/>
    <property type="evidence" value="ECO:0007669"/>
    <property type="project" value="TreeGrafter"/>
</dbReference>
<dbReference type="Pfam" id="PF01381">
    <property type="entry name" value="HTH_3"/>
    <property type="match status" value="1"/>
</dbReference>
<dbReference type="KEGG" id="lsu:A6B45_00340"/>
<evidence type="ECO:0000313" key="4">
    <source>
        <dbReference type="EMBL" id="SPE09765.1"/>
    </source>
</evidence>
<keyword evidence="1" id="KW-0238">DNA-binding</keyword>
<dbReference type="CDD" id="cd00093">
    <property type="entry name" value="HTH_XRE"/>
    <property type="match status" value="1"/>
</dbReference>
<organism evidence="4 5">
    <name type="scientific">Leuconostoc suionicum</name>
    <dbReference type="NCBI Taxonomy" id="1511761"/>
    <lineage>
        <taxon>Bacteria</taxon>
        <taxon>Bacillati</taxon>
        <taxon>Bacillota</taxon>
        <taxon>Bacilli</taxon>
        <taxon>Lactobacillales</taxon>
        <taxon>Lactobacillaceae</taxon>
        <taxon>Leuconostoc</taxon>
    </lineage>
</organism>
<dbReference type="PANTHER" id="PTHR46797">
    <property type="entry name" value="HTH-TYPE TRANSCRIPTIONAL REGULATOR"/>
    <property type="match status" value="1"/>
</dbReference>
<protein>
    <submittedName>
        <fullName evidence="4">Antitoxin HipB</fullName>
    </submittedName>
</protein>
<name>A0A2N9KGF3_9LACO</name>
<evidence type="ECO:0000256" key="1">
    <source>
        <dbReference type="ARBA" id="ARBA00023125"/>
    </source>
</evidence>
<dbReference type="EMBL" id="OKQR01000006">
    <property type="protein sequence ID" value="SPD94902.1"/>
    <property type="molecule type" value="Genomic_DNA"/>
</dbReference>
<dbReference type="PANTHER" id="PTHR46797:SF1">
    <property type="entry name" value="METHYLPHOSPHONATE SYNTHASE"/>
    <property type="match status" value="1"/>
</dbReference>
<dbReference type="SMART" id="SM00530">
    <property type="entry name" value="HTH_XRE"/>
    <property type="match status" value="1"/>
</dbReference>
<dbReference type="Gene3D" id="1.10.260.40">
    <property type="entry name" value="lambda repressor-like DNA-binding domains"/>
    <property type="match status" value="1"/>
</dbReference>
<dbReference type="InterPro" id="IPR001387">
    <property type="entry name" value="Cro/C1-type_HTH"/>
</dbReference>
<dbReference type="GO" id="GO:0005829">
    <property type="term" value="C:cytosol"/>
    <property type="evidence" value="ECO:0007669"/>
    <property type="project" value="TreeGrafter"/>
</dbReference>
<dbReference type="GO" id="GO:0003677">
    <property type="term" value="F:DNA binding"/>
    <property type="evidence" value="ECO:0007669"/>
    <property type="project" value="UniProtKB-KW"/>
</dbReference>
<dbReference type="PROSITE" id="PS50943">
    <property type="entry name" value="HTH_CROC1"/>
    <property type="match status" value="1"/>
</dbReference>
<reference evidence="4 5" key="1">
    <citation type="submission" date="2018-02" db="EMBL/GenBank/DDBJ databases">
        <authorList>
            <person name="Cohen D.B."/>
            <person name="Kent A.D."/>
        </authorList>
    </citation>
    <scope>NUCLEOTIDE SEQUENCE [LARGE SCALE GENOMIC DNA]</scope>
    <source>
        <strain evidence="4 5">CECT 9216</strain>
    </source>
</reference>
<evidence type="ECO:0000259" key="2">
    <source>
        <dbReference type="PROSITE" id="PS50943"/>
    </source>
</evidence>
<dbReference type="SUPFAM" id="SSF47413">
    <property type="entry name" value="lambda repressor-like DNA-binding domains"/>
    <property type="match status" value="1"/>
</dbReference>
<dbReference type="Proteomes" id="UP000239237">
    <property type="component" value="Unassembled WGS sequence"/>
</dbReference>
<sequence length="90" mass="10265">MNAEETITQGEYDIVETEQLQKIYGGDLGEALKYYRQAAGLTARELSRKMNITPAALSNYENNKRRPDLEFVRDVAHQLDLSIDTLLESM</sequence>
<keyword evidence="6" id="KW-1185">Reference proteome</keyword>
<dbReference type="Proteomes" id="UP000237923">
    <property type="component" value="Unassembled WGS sequence"/>
</dbReference>
<dbReference type="RefSeq" id="WP_157884975.1">
    <property type="nucleotide sequence ID" value="NZ_AP017935.1"/>
</dbReference>
<reference evidence="3 6" key="2">
    <citation type="submission" date="2018-02" db="EMBL/GenBank/DDBJ databases">
        <authorList>
            <person name="Rodrigo-Torres L."/>
            <person name="Arahal R. D."/>
            <person name="Lucena T."/>
        </authorList>
    </citation>
    <scope>NUCLEOTIDE SEQUENCE [LARGE SCALE GENOMIC DNA]</scope>
    <source>
        <strain evidence="3 6">CECT 8486</strain>
    </source>
</reference>
<accession>A0A2N9KGF3</accession>
<dbReference type="AlphaFoldDB" id="A0A2N9KGF3"/>
<dbReference type="GeneID" id="99673212"/>
<dbReference type="InterPro" id="IPR010982">
    <property type="entry name" value="Lambda_DNA-bd_dom_sf"/>
</dbReference>
<dbReference type="InterPro" id="IPR050807">
    <property type="entry name" value="TransReg_Diox_bact_type"/>
</dbReference>
<feature type="domain" description="HTH cro/C1-type" evidence="2">
    <location>
        <begin position="32"/>
        <end position="86"/>
    </location>
</feature>
<proteinExistence type="predicted"/>
<evidence type="ECO:0000313" key="5">
    <source>
        <dbReference type="Proteomes" id="UP000237923"/>
    </source>
</evidence>